<evidence type="ECO:0000313" key="3">
    <source>
        <dbReference type="EMBL" id="KPV72968.1"/>
    </source>
</evidence>
<dbReference type="GO" id="GO:0070370">
    <property type="term" value="P:cellular heat acclimation"/>
    <property type="evidence" value="ECO:0007669"/>
    <property type="project" value="TreeGrafter"/>
</dbReference>
<reference evidence="3 4" key="1">
    <citation type="journal article" date="2015" name="Front. Microbiol.">
        <title>Genome sequence of the plant growth promoting endophytic yeast Rhodotorula graminis WP1.</title>
        <authorList>
            <person name="Firrincieli A."/>
            <person name="Otillar R."/>
            <person name="Salamov A."/>
            <person name="Schmutz J."/>
            <person name="Khan Z."/>
            <person name="Redman R.S."/>
            <person name="Fleck N.D."/>
            <person name="Lindquist E."/>
            <person name="Grigoriev I.V."/>
            <person name="Doty S.L."/>
        </authorList>
    </citation>
    <scope>NUCLEOTIDE SEQUENCE [LARGE SCALE GENOMIC DNA]</scope>
    <source>
        <strain evidence="3 4">WP1</strain>
    </source>
</reference>
<dbReference type="AlphaFoldDB" id="A0A0P9GZV8"/>
<dbReference type="Proteomes" id="UP000053890">
    <property type="component" value="Unassembled WGS sequence"/>
</dbReference>
<dbReference type="InterPro" id="IPR009643">
    <property type="entry name" value="HS1-bd"/>
</dbReference>
<dbReference type="STRING" id="578459.A0A0P9GZV8"/>
<dbReference type="GeneID" id="28978179"/>
<organism evidence="3 4">
    <name type="scientific">Rhodotorula graminis (strain WP1)</name>
    <dbReference type="NCBI Taxonomy" id="578459"/>
    <lineage>
        <taxon>Eukaryota</taxon>
        <taxon>Fungi</taxon>
        <taxon>Dikarya</taxon>
        <taxon>Basidiomycota</taxon>
        <taxon>Pucciniomycotina</taxon>
        <taxon>Microbotryomycetes</taxon>
        <taxon>Sporidiobolales</taxon>
        <taxon>Sporidiobolaceae</taxon>
        <taxon>Rhodotorula</taxon>
    </lineage>
</organism>
<dbReference type="EMBL" id="KQ474084">
    <property type="protein sequence ID" value="KPV72968.1"/>
    <property type="molecule type" value="Genomic_DNA"/>
</dbReference>
<comment type="similarity">
    <text evidence="1">Belongs to the HSBP1 family.</text>
</comment>
<dbReference type="PANTHER" id="PTHR19424">
    <property type="entry name" value="HEAT SHOCK FACTOR BINDING PROTEIN 1"/>
    <property type="match status" value="1"/>
</dbReference>
<dbReference type="Gene3D" id="1.20.5.430">
    <property type="match status" value="1"/>
</dbReference>
<feature type="compositionally biased region" description="Polar residues" evidence="2">
    <location>
        <begin position="106"/>
        <end position="129"/>
    </location>
</feature>
<dbReference type="PANTHER" id="PTHR19424:SF0">
    <property type="entry name" value="HEAT SHOCK FACTOR BINDING PROTEIN 1"/>
    <property type="match status" value="1"/>
</dbReference>
<dbReference type="Pfam" id="PF06825">
    <property type="entry name" value="HSBP1"/>
    <property type="match status" value="1"/>
</dbReference>
<evidence type="ECO:0000256" key="1">
    <source>
        <dbReference type="ARBA" id="ARBA00006349"/>
    </source>
</evidence>
<dbReference type="GO" id="GO:0005829">
    <property type="term" value="C:cytosol"/>
    <property type="evidence" value="ECO:0007669"/>
    <property type="project" value="TreeGrafter"/>
</dbReference>
<name>A0A0P9GZV8_RHOGW</name>
<accession>A0A0P9GZV8</accession>
<sequence length="129" mass="13185">MATPTSQPGLGTSPSSAPPPPPPLGLGVAGVDSLLSPPPPQGQYHDDLKAQVTSPLELTHFVDNLLNDLESRFDSLSQDVLSRLSSLSTRVDSLENSLADLMEGTSLPTATSTAGAPNAGNQVNGKVGV</sequence>
<feature type="region of interest" description="Disordered" evidence="2">
    <location>
        <begin position="1"/>
        <end position="47"/>
    </location>
</feature>
<evidence type="ECO:0000313" key="4">
    <source>
        <dbReference type="Proteomes" id="UP000053890"/>
    </source>
</evidence>
<dbReference type="OrthoDB" id="4159489at2759"/>
<proteinExistence type="inferred from homology"/>
<dbReference type="RefSeq" id="XP_018269017.1">
    <property type="nucleotide sequence ID" value="XM_018417731.1"/>
</dbReference>
<keyword evidence="4" id="KW-1185">Reference proteome</keyword>
<gene>
    <name evidence="3" type="ORF">RHOBADRAFT_55217</name>
</gene>
<evidence type="ECO:0000256" key="2">
    <source>
        <dbReference type="SAM" id="MobiDB-lite"/>
    </source>
</evidence>
<dbReference type="GO" id="GO:0005634">
    <property type="term" value="C:nucleus"/>
    <property type="evidence" value="ECO:0007669"/>
    <property type="project" value="TreeGrafter"/>
</dbReference>
<dbReference type="OMA" id="MDDMASR"/>
<dbReference type="GO" id="GO:0003714">
    <property type="term" value="F:transcription corepressor activity"/>
    <property type="evidence" value="ECO:0007669"/>
    <property type="project" value="InterPro"/>
</dbReference>
<protein>
    <submittedName>
        <fullName evidence="3">Uncharacterized protein</fullName>
    </submittedName>
</protein>
<feature type="region of interest" description="Disordered" evidence="2">
    <location>
        <begin position="105"/>
        <end position="129"/>
    </location>
</feature>